<dbReference type="PRINTS" id="PR00081">
    <property type="entry name" value="GDHRDH"/>
</dbReference>
<dbReference type="GeneID" id="36596366"/>
<dbReference type="Gene3D" id="3.40.50.720">
    <property type="entry name" value="NAD(P)-binding Rossmann-like Domain"/>
    <property type="match status" value="1"/>
</dbReference>
<dbReference type="SUPFAM" id="SSF51735">
    <property type="entry name" value="NAD(P)-binding Rossmann-fold domains"/>
    <property type="match status" value="1"/>
</dbReference>
<dbReference type="AlphaFoldDB" id="A0A2J6SEZ0"/>
<dbReference type="RefSeq" id="XP_024726230.1">
    <property type="nucleotide sequence ID" value="XM_024888290.1"/>
</dbReference>
<protein>
    <submittedName>
        <fullName evidence="4">NAD(P)-binding protein</fullName>
    </submittedName>
</protein>
<evidence type="ECO:0000313" key="5">
    <source>
        <dbReference type="Proteomes" id="UP000235371"/>
    </source>
</evidence>
<name>A0A2J6SEZ0_9HELO</name>
<dbReference type="PANTHER" id="PTHR24320">
    <property type="entry name" value="RETINOL DEHYDROGENASE"/>
    <property type="match status" value="1"/>
</dbReference>
<dbReference type="FunCoup" id="A0A2J6SEZ0">
    <property type="interactions" value="276"/>
</dbReference>
<dbReference type="InterPro" id="IPR002347">
    <property type="entry name" value="SDR_fam"/>
</dbReference>
<dbReference type="EMBL" id="KZ613921">
    <property type="protein sequence ID" value="PMD49326.1"/>
    <property type="molecule type" value="Genomic_DNA"/>
</dbReference>
<dbReference type="Pfam" id="PF00106">
    <property type="entry name" value="adh_short"/>
    <property type="match status" value="1"/>
</dbReference>
<evidence type="ECO:0000256" key="3">
    <source>
        <dbReference type="ARBA" id="ARBA00023002"/>
    </source>
</evidence>
<evidence type="ECO:0000256" key="1">
    <source>
        <dbReference type="ARBA" id="ARBA00006484"/>
    </source>
</evidence>
<dbReference type="OrthoDB" id="191139at2759"/>
<sequence>MPKSTFDPSTLPDLTDYVVLVTGGHSGLYVLGLATTKMLAGKHAKVYIASRSVPKAELAIKNIKVEVANANIAVIEMDLSDLDSVKRGAQEFLRKESKLHILINNAGIMCPPYSETKQGFEIQFQTNYLSHHLLTRLLLPTILETSSPSSTPPIIPRIVNISSDGHSKLVSTFSPSDPTFPNLKEASTWTRYGTSKLCQVLHSKSLATHYRNILALSLHPGTVKTGLSAGPRGSTSWYRFIQPLVELGAPGPEEGCAGILFCASTDEIGMGDNGAYFLPVGKKTKASKFGEDPELAEQLWNWSERRLSGLGY</sequence>
<proteinExistence type="inferred from homology"/>
<dbReference type="PANTHER" id="PTHR24320:SF282">
    <property type="entry name" value="WW DOMAIN-CONTAINING OXIDOREDUCTASE"/>
    <property type="match status" value="1"/>
</dbReference>
<evidence type="ECO:0000313" key="4">
    <source>
        <dbReference type="EMBL" id="PMD49326.1"/>
    </source>
</evidence>
<accession>A0A2J6SEZ0</accession>
<dbReference type="Proteomes" id="UP000235371">
    <property type="component" value="Unassembled WGS sequence"/>
</dbReference>
<keyword evidence="5" id="KW-1185">Reference proteome</keyword>
<dbReference type="InParanoid" id="A0A2J6SEZ0"/>
<dbReference type="InterPro" id="IPR036291">
    <property type="entry name" value="NAD(P)-bd_dom_sf"/>
</dbReference>
<reference evidence="4 5" key="1">
    <citation type="submission" date="2016-04" db="EMBL/GenBank/DDBJ databases">
        <title>A degradative enzymes factory behind the ericoid mycorrhizal symbiosis.</title>
        <authorList>
            <consortium name="DOE Joint Genome Institute"/>
            <person name="Martino E."/>
            <person name="Morin E."/>
            <person name="Grelet G."/>
            <person name="Kuo A."/>
            <person name="Kohler A."/>
            <person name="Daghino S."/>
            <person name="Barry K."/>
            <person name="Choi C."/>
            <person name="Cichocki N."/>
            <person name="Clum A."/>
            <person name="Copeland A."/>
            <person name="Hainaut M."/>
            <person name="Haridas S."/>
            <person name="Labutti K."/>
            <person name="Lindquist E."/>
            <person name="Lipzen A."/>
            <person name="Khouja H.-R."/>
            <person name="Murat C."/>
            <person name="Ohm R."/>
            <person name="Olson A."/>
            <person name="Spatafora J."/>
            <person name="Veneault-Fourrey C."/>
            <person name="Henrissat B."/>
            <person name="Grigoriev I."/>
            <person name="Martin F."/>
            <person name="Perotto S."/>
        </authorList>
    </citation>
    <scope>NUCLEOTIDE SEQUENCE [LARGE SCALE GENOMIC DNA]</scope>
    <source>
        <strain evidence="4 5">E</strain>
    </source>
</reference>
<keyword evidence="3" id="KW-0560">Oxidoreductase</keyword>
<comment type="similarity">
    <text evidence="1">Belongs to the short-chain dehydrogenases/reductases (SDR) family.</text>
</comment>
<organism evidence="4 5">
    <name type="scientific">Hyaloscypha bicolor E</name>
    <dbReference type="NCBI Taxonomy" id="1095630"/>
    <lineage>
        <taxon>Eukaryota</taxon>
        <taxon>Fungi</taxon>
        <taxon>Dikarya</taxon>
        <taxon>Ascomycota</taxon>
        <taxon>Pezizomycotina</taxon>
        <taxon>Leotiomycetes</taxon>
        <taxon>Helotiales</taxon>
        <taxon>Hyaloscyphaceae</taxon>
        <taxon>Hyaloscypha</taxon>
        <taxon>Hyaloscypha bicolor</taxon>
    </lineage>
</organism>
<dbReference type="GO" id="GO:0016491">
    <property type="term" value="F:oxidoreductase activity"/>
    <property type="evidence" value="ECO:0007669"/>
    <property type="project" value="UniProtKB-KW"/>
</dbReference>
<evidence type="ECO:0000256" key="2">
    <source>
        <dbReference type="ARBA" id="ARBA00022857"/>
    </source>
</evidence>
<dbReference type="STRING" id="1095630.A0A2J6SEZ0"/>
<keyword evidence="2" id="KW-0521">NADP</keyword>
<gene>
    <name evidence="4" type="ORF">K444DRAFT_713029</name>
</gene>